<dbReference type="EMBL" id="JADMKS010000008">
    <property type="protein sequence ID" value="MBF6638850.1"/>
    <property type="molecule type" value="Genomic_DNA"/>
</dbReference>
<dbReference type="InterPro" id="IPR036259">
    <property type="entry name" value="MFS_trans_sf"/>
</dbReference>
<dbReference type="GO" id="GO:0005886">
    <property type="term" value="C:plasma membrane"/>
    <property type="evidence" value="ECO:0007669"/>
    <property type="project" value="UniProtKB-SubCell"/>
</dbReference>
<evidence type="ECO:0000256" key="5">
    <source>
        <dbReference type="ARBA" id="ARBA00023136"/>
    </source>
</evidence>
<dbReference type="InterPro" id="IPR011701">
    <property type="entry name" value="MFS"/>
</dbReference>
<dbReference type="Gene3D" id="1.20.1250.20">
    <property type="entry name" value="MFS general substrate transporter like domains"/>
    <property type="match status" value="1"/>
</dbReference>
<dbReference type="SUPFAM" id="SSF103473">
    <property type="entry name" value="MFS general substrate transporter"/>
    <property type="match status" value="1"/>
</dbReference>
<name>A0AA41BY59_9GAMM</name>
<sequence>MMTDRFQSLGPVFFLLQTGTSLSQISGHIFRLALAWWCLQETNSAVAFSSLIAFSVAAEVYLKPFLASLGDQFNRVKFIFICQIIILAIMSLFCLAGVGGEFHLAAVTVGLISMSAVIAVREPTIMGLIPDLVGEGYVSMAISRRSAINSVIMLTGPVIAATLISFVSIGFALFTAALLQSSSALTFLRLMGKGSLTASAICEHESWFSKTRGGFTAMYRVKPELHIAIISALINFTMFPFFSVTIPYWISTELHLSASYLGAYEFSFALGLLTGSLYLNTLLQSCIGRFWNVVTGFLLLGCSVIGTVLAPTIYLSIGLAFFSGLAFIFINVNLSTLRATATPGNYRTRMSAMAAFLSSLANPFGVIIAGWYMHWLGVIPFAVLSGIAVILVAPILLWSWHLKNALSLEEVEMQGYYAKTYPDAFTERG</sequence>
<keyword evidence="3 6" id="KW-0812">Transmembrane</keyword>
<feature type="transmembrane region" description="Helical" evidence="6">
    <location>
        <begin position="45"/>
        <end position="66"/>
    </location>
</feature>
<dbReference type="CDD" id="cd06173">
    <property type="entry name" value="MFS_MefA_like"/>
    <property type="match status" value="1"/>
</dbReference>
<dbReference type="PANTHER" id="PTHR23513:SF6">
    <property type="entry name" value="MAJOR FACILITATOR SUPERFAMILY ASSOCIATED DOMAIN-CONTAINING PROTEIN"/>
    <property type="match status" value="1"/>
</dbReference>
<keyword evidence="4 6" id="KW-1133">Transmembrane helix</keyword>
<evidence type="ECO:0000313" key="7">
    <source>
        <dbReference type="EMBL" id="MBF6638850.1"/>
    </source>
</evidence>
<feature type="transmembrane region" description="Helical" evidence="6">
    <location>
        <begin position="290"/>
        <end position="307"/>
    </location>
</feature>
<accession>A0AA41BY59</accession>
<keyword evidence="2" id="KW-1003">Cell membrane</keyword>
<evidence type="ECO:0000256" key="6">
    <source>
        <dbReference type="SAM" id="Phobius"/>
    </source>
</evidence>
<evidence type="ECO:0000256" key="2">
    <source>
        <dbReference type="ARBA" id="ARBA00022475"/>
    </source>
</evidence>
<comment type="subcellular location">
    <subcellularLocation>
        <location evidence="1">Cell membrane</location>
        <topology evidence="1">Multi-pass membrane protein</topology>
    </subcellularLocation>
</comment>
<evidence type="ECO:0000256" key="4">
    <source>
        <dbReference type="ARBA" id="ARBA00022989"/>
    </source>
</evidence>
<feature type="transmembrane region" description="Helical" evidence="6">
    <location>
        <begin position="378"/>
        <end position="398"/>
    </location>
</feature>
<dbReference type="Pfam" id="PF07690">
    <property type="entry name" value="MFS_1"/>
    <property type="match status" value="1"/>
</dbReference>
<feature type="transmembrane region" description="Helical" evidence="6">
    <location>
        <begin position="313"/>
        <end position="332"/>
    </location>
</feature>
<gene>
    <name evidence="7" type="ORF">ITX54_19475</name>
</gene>
<dbReference type="Proteomes" id="UP000705283">
    <property type="component" value="Unassembled WGS sequence"/>
</dbReference>
<proteinExistence type="predicted"/>
<keyword evidence="5 6" id="KW-0472">Membrane</keyword>
<dbReference type="GO" id="GO:0022857">
    <property type="term" value="F:transmembrane transporter activity"/>
    <property type="evidence" value="ECO:0007669"/>
    <property type="project" value="InterPro"/>
</dbReference>
<feature type="transmembrane region" description="Helical" evidence="6">
    <location>
        <begin position="227"/>
        <end position="250"/>
    </location>
</feature>
<feature type="transmembrane region" description="Helical" evidence="6">
    <location>
        <begin position="158"/>
        <end position="179"/>
    </location>
</feature>
<evidence type="ECO:0000256" key="3">
    <source>
        <dbReference type="ARBA" id="ARBA00022692"/>
    </source>
</evidence>
<evidence type="ECO:0000313" key="8">
    <source>
        <dbReference type="Proteomes" id="UP000705283"/>
    </source>
</evidence>
<dbReference type="PANTHER" id="PTHR23513">
    <property type="entry name" value="INTEGRAL MEMBRANE EFFLUX PROTEIN-RELATED"/>
    <property type="match status" value="1"/>
</dbReference>
<reference evidence="7" key="1">
    <citation type="submission" date="2020-11" db="EMBL/GenBank/DDBJ databases">
        <authorList>
            <person name="Lee S.D."/>
        </authorList>
    </citation>
    <scope>NUCLEOTIDE SEQUENCE</scope>
    <source>
        <strain evidence="7">SAP-2</strain>
    </source>
</reference>
<feature type="transmembrane region" description="Helical" evidence="6">
    <location>
        <begin position="78"/>
        <end position="98"/>
    </location>
</feature>
<organism evidence="7 8">
    <name type="scientific">Rouxiella silvae</name>
    <dbReference type="NCBI Taxonomy" id="1646373"/>
    <lineage>
        <taxon>Bacteria</taxon>
        <taxon>Pseudomonadati</taxon>
        <taxon>Pseudomonadota</taxon>
        <taxon>Gammaproteobacteria</taxon>
        <taxon>Enterobacterales</taxon>
        <taxon>Yersiniaceae</taxon>
        <taxon>Rouxiella</taxon>
    </lineage>
</organism>
<reference evidence="7" key="2">
    <citation type="submission" date="2022-09" db="EMBL/GenBank/DDBJ databases">
        <title>Rouxiella aceris sp. nov., isolated from tree sap and emended description of the genus Rhouxiella.</title>
        <authorList>
            <person name="Kim I.S."/>
        </authorList>
    </citation>
    <scope>NUCLEOTIDE SEQUENCE</scope>
    <source>
        <strain evidence="7">SAP-2</strain>
    </source>
</reference>
<dbReference type="RefSeq" id="WP_139804185.1">
    <property type="nucleotide sequence ID" value="NZ_CBCSCF010000006.1"/>
</dbReference>
<comment type="caution">
    <text evidence="7">The sequence shown here is derived from an EMBL/GenBank/DDBJ whole genome shotgun (WGS) entry which is preliminary data.</text>
</comment>
<evidence type="ECO:0000256" key="1">
    <source>
        <dbReference type="ARBA" id="ARBA00004651"/>
    </source>
</evidence>
<protein>
    <submittedName>
        <fullName evidence="7">MFS transporter</fullName>
    </submittedName>
</protein>
<feature type="transmembrane region" description="Helical" evidence="6">
    <location>
        <begin position="262"/>
        <end position="283"/>
    </location>
</feature>
<feature type="transmembrane region" description="Helical" evidence="6">
    <location>
        <begin position="353"/>
        <end position="372"/>
    </location>
</feature>
<dbReference type="AlphaFoldDB" id="A0AA41BY59"/>